<dbReference type="Proteomes" id="UP001164929">
    <property type="component" value="Chromosome 5"/>
</dbReference>
<sequence length="100" mass="11400">MCHDLQVGLMREWCEYGIIDRICEAMSFGIPGIRDLEMIKLRSGLEIRMEEEGGGGVVMAAACKHEWQQSISMLLLIKELYFMAMKTFVGKCSGDCLFWI</sequence>
<name>A0AAD6QXJ0_9ROSI</name>
<keyword evidence="2" id="KW-1185">Reference proteome</keyword>
<proteinExistence type="predicted"/>
<evidence type="ECO:0000313" key="1">
    <source>
        <dbReference type="EMBL" id="KAJ6998558.1"/>
    </source>
</evidence>
<dbReference type="AlphaFoldDB" id="A0AAD6QXJ0"/>
<accession>A0AAD6QXJ0</accession>
<dbReference type="EMBL" id="JAQIZT010000005">
    <property type="protein sequence ID" value="KAJ6998558.1"/>
    <property type="molecule type" value="Genomic_DNA"/>
</dbReference>
<organism evidence="1 2">
    <name type="scientific">Populus alba x Populus x berolinensis</name>
    <dbReference type="NCBI Taxonomy" id="444605"/>
    <lineage>
        <taxon>Eukaryota</taxon>
        <taxon>Viridiplantae</taxon>
        <taxon>Streptophyta</taxon>
        <taxon>Embryophyta</taxon>
        <taxon>Tracheophyta</taxon>
        <taxon>Spermatophyta</taxon>
        <taxon>Magnoliopsida</taxon>
        <taxon>eudicotyledons</taxon>
        <taxon>Gunneridae</taxon>
        <taxon>Pentapetalae</taxon>
        <taxon>rosids</taxon>
        <taxon>fabids</taxon>
        <taxon>Malpighiales</taxon>
        <taxon>Salicaceae</taxon>
        <taxon>Saliceae</taxon>
        <taxon>Populus</taxon>
    </lineage>
</organism>
<protein>
    <submittedName>
        <fullName evidence="1">Uncharacterized protein</fullName>
    </submittedName>
</protein>
<evidence type="ECO:0000313" key="2">
    <source>
        <dbReference type="Proteomes" id="UP001164929"/>
    </source>
</evidence>
<comment type="caution">
    <text evidence="1">The sequence shown here is derived from an EMBL/GenBank/DDBJ whole genome shotgun (WGS) entry which is preliminary data.</text>
</comment>
<reference evidence="1" key="1">
    <citation type="journal article" date="2023" name="Mol. Ecol. Resour.">
        <title>Chromosome-level genome assembly of a triploid poplar Populus alba 'Berolinensis'.</title>
        <authorList>
            <person name="Chen S."/>
            <person name="Yu Y."/>
            <person name="Wang X."/>
            <person name="Wang S."/>
            <person name="Zhang T."/>
            <person name="Zhou Y."/>
            <person name="He R."/>
            <person name="Meng N."/>
            <person name="Wang Y."/>
            <person name="Liu W."/>
            <person name="Liu Z."/>
            <person name="Liu J."/>
            <person name="Guo Q."/>
            <person name="Huang H."/>
            <person name="Sederoff R.R."/>
            <person name="Wang G."/>
            <person name="Qu G."/>
            <person name="Chen S."/>
        </authorList>
    </citation>
    <scope>NUCLEOTIDE SEQUENCE</scope>
    <source>
        <strain evidence="1">SC-2020</strain>
    </source>
</reference>
<gene>
    <name evidence="1" type="ORF">NC653_014660</name>
</gene>